<comment type="caution">
    <text evidence="3">The sequence shown here is derived from an EMBL/GenBank/DDBJ whole genome shotgun (WGS) entry which is preliminary data.</text>
</comment>
<dbReference type="InterPro" id="IPR050659">
    <property type="entry name" value="Peptidase_M24B"/>
</dbReference>
<dbReference type="InterPro" id="IPR000587">
    <property type="entry name" value="Creatinase_N"/>
</dbReference>
<evidence type="ECO:0000313" key="3">
    <source>
        <dbReference type="EMBL" id="MBM7415323.1"/>
    </source>
</evidence>
<dbReference type="Gene3D" id="3.90.230.10">
    <property type="entry name" value="Creatinase/methionine aminopeptidase superfamily"/>
    <property type="match status" value="1"/>
</dbReference>
<dbReference type="CDD" id="cd01066">
    <property type="entry name" value="APP_MetAP"/>
    <property type="match status" value="1"/>
</dbReference>
<dbReference type="PANTHER" id="PTHR46112:SF2">
    <property type="entry name" value="XAA-PRO AMINOPEPTIDASE P-RELATED"/>
    <property type="match status" value="1"/>
</dbReference>
<dbReference type="RefSeq" id="WP_204868347.1">
    <property type="nucleotide sequence ID" value="NZ_JAFBBK010000001.1"/>
</dbReference>
<dbReference type="Proteomes" id="UP000703038">
    <property type="component" value="Unassembled WGS sequence"/>
</dbReference>
<dbReference type="InterPro" id="IPR000994">
    <property type="entry name" value="Pept_M24"/>
</dbReference>
<evidence type="ECO:0000259" key="2">
    <source>
        <dbReference type="Pfam" id="PF01321"/>
    </source>
</evidence>
<dbReference type="EMBL" id="JAFBBK010000001">
    <property type="protein sequence ID" value="MBM7415323.1"/>
    <property type="molecule type" value="Genomic_DNA"/>
</dbReference>
<proteinExistence type="predicted"/>
<keyword evidence="4" id="KW-1185">Reference proteome</keyword>
<reference evidence="3 4" key="1">
    <citation type="submission" date="2021-01" db="EMBL/GenBank/DDBJ databases">
        <title>Genomics of switchgrass bacterial isolates.</title>
        <authorList>
            <person name="Shade A."/>
        </authorList>
    </citation>
    <scope>NUCLEOTIDE SEQUENCE [LARGE SCALE GENOMIC DNA]</scope>
    <source>
        <strain evidence="3 4">PvP111</strain>
    </source>
</reference>
<feature type="domain" description="Creatinase N-terminal" evidence="2">
    <location>
        <begin position="13"/>
        <end position="161"/>
    </location>
</feature>
<dbReference type="Pfam" id="PF00557">
    <property type="entry name" value="Peptidase_M24"/>
    <property type="match status" value="1"/>
</dbReference>
<dbReference type="Gene3D" id="3.40.350.10">
    <property type="entry name" value="Creatinase/prolidase N-terminal domain"/>
    <property type="match status" value="1"/>
</dbReference>
<accession>A0ABS2KTV6</accession>
<dbReference type="EC" id="3.4.13.9" evidence="3"/>
<protein>
    <submittedName>
        <fullName evidence="3">Xaa-Pro dipeptidase</fullName>
        <ecNumber evidence="3">3.4.13.9</ecNumber>
    </submittedName>
</protein>
<feature type="domain" description="Peptidase M24" evidence="1">
    <location>
        <begin position="168"/>
        <end position="377"/>
    </location>
</feature>
<dbReference type="Pfam" id="PF01321">
    <property type="entry name" value="Creatinase_N"/>
    <property type="match status" value="1"/>
</dbReference>
<dbReference type="InterPro" id="IPR036005">
    <property type="entry name" value="Creatinase/aminopeptidase-like"/>
</dbReference>
<keyword evidence="3" id="KW-0378">Hydrolase</keyword>
<sequence>MIDTISTAEHSSRLAAVRAVMAERGLAALMITDPSNIYYLTAYNALSFYTPQVLFVPAEGDMLFFARAMDAHGASRTSWLPDDQVFGYPETLVQRPDTHPFVWVADTLRGLNLVSNFEHGQVGLEMDSYYFSPKAFEALVKCLPEYRFVDSRELVNWVRSVKSDNEIELMRGAAAICESAMATAMDAIAIGVRQCDAAASISAAQVRGTDDFGGDHPAIVPMLPTGEGADTPHLTWTDRPFRDGESTVVELTGVFRRYHVPMARTVSLGRPDPRMAGLAAATDDALGAVLAEMRPGVQTSDLAATWNRELGRAGFHKPSRIGYSIGIAYAPDWGERTISLRSDDATILQRNMTFHVIGGMWLDGYGYEVSESVVVTDTGIDTFTAYPRCLTVKE</sequence>
<name>A0ABS2KTV6_9NOCA</name>
<keyword evidence="3" id="KW-0645">Protease</keyword>
<keyword evidence="3" id="KW-0224">Dipeptidase</keyword>
<organism evidence="3 4">
    <name type="scientific">Rhodococcoides corynebacterioides</name>
    <dbReference type="NCBI Taxonomy" id="53972"/>
    <lineage>
        <taxon>Bacteria</taxon>
        <taxon>Bacillati</taxon>
        <taxon>Actinomycetota</taxon>
        <taxon>Actinomycetes</taxon>
        <taxon>Mycobacteriales</taxon>
        <taxon>Nocardiaceae</taxon>
        <taxon>Rhodococcoides</taxon>
    </lineage>
</organism>
<gene>
    <name evidence="3" type="ORF">JOE42_002056</name>
</gene>
<evidence type="ECO:0000259" key="1">
    <source>
        <dbReference type="Pfam" id="PF00557"/>
    </source>
</evidence>
<dbReference type="PANTHER" id="PTHR46112">
    <property type="entry name" value="AMINOPEPTIDASE"/>
    <property type="match status" value="1"/>
</dbReference>
<evidence type="ECO:0000313" key="4">
    <source>
        <dbReference type="Proteomes" id="UP000703038"/>
    </source>
</evidence>
<dbReference type="SUPFAM" id="SSF53092">
    <property type="entry name" value="Creatinase/prolidase N-terminal domain"/>
    <property type="match status" value="1"/>
</dbReference>
<dbReference type="InterPro" id="IPR029149">
    <property type="entry name" value="Creatin/AminoP/Spt16_N"/>
</dbReference>
<dbReference type="SUPFAM" id="SSF55920">
    <property type="entry name" value="Creatinase/aminopeptidase"/>
    <property type="match status" value="1"/>
</dbReference>
<dbReference type="GO" id="GO:0102009">
    <property type="term" value="F:proline dipeptidase activity"/>
    <property type="evidence" value="ECO:0007669"/>
    <property type="project" value="UniProtKB-EC"/>
</dbReference>